<dbReference type="Gene3D" id="2.60.120.200">
    <property type="match status" value="1"/>
</dbReference>
<sequence length="241" mass="26094">MRSASIYIVMVFLATSSMMMSTVMSHCNCPHSCLIAYFPFEGDAADSSGNNRDGTSTGAVTYANGKCGQAASFDGASKIDVQSLANFAWGDEFSVSVWFKRTGQWGNYQGIVNNGYGTNGGWEIRMGRENSGQMLGGSVFETATGPWDYQNLVGAQNTWNHVVMTYDDSTLRYYLNGEQQTATNPACCNGPIPTRNNPVTIGQAGFGTTVEYFHGLIDEVKIYGRVLSAAEIQNMAIHACL</sequence>
<keyword evidence="2" id="KW-1015">Disulfide bond</keyword>
<dbReference type="GeneID" id="100891708"/>
<keyword evidence="1 3" id="KW-0732">Signal</keyword>
<accession>A0A7M7HJI8</accession>
<evidence type="ECO:0000313" key="5">
    <source>
        <dbReference type="EnsemblMetazoa" id="XP_011681744"/>
    </source>
</evidence>
<name>A0A7M7HJI8_STRPU</name>
<keyword evidence="6" id="KW-1185">Reference proteome</keyword>
<proteinExistence type="predicted"/>
<evidence type="ECO:0000256" key="3">
    <source>
        <dbReference type="SAM" id="SignalP"/>
    </source>
</evidence>
<reference evidence="6" key="1">
    <citation type="submission" date="2015-02" db="EMBL/GenBank/DDBJ databases">
        <title>Genome sequencing for Strongylocentrotus purpuratus.</title>
        <authorList>
            <person name="Murali S."/>
            <person name="Liu Y."/>
            <person name="Vee V."/>
            <person name="English A."/>
            <person name="Wang M."/>
            <person name="Skinner E."/>
            <person name="Han Y."/>
            <person name="Muzny D.M."/>
            <person name="Worley K.C."/>
            <person name="Gibbs R.A."/>
        </authorList>
    </citation>
    <scope>NUCLEOTIDE SEQUENCE</scope>
</reference>
<dbReference type="Pfam" id="PF13385">
    <property type="entry name" value="Laminin_G_3"/>
    <property type="match status" value="1"/>
</dbReference>
<evidence type="ECO:0000256" key="2">
    <source>
        <dbReference type="ARBA" id="ARBA00023157"/>
    </source>
</evidence>
<dbReference type="InterPro" id="IPR013320">
    <property type="entry name" value="ConA-like_dom_sf"/>
</dbReference>
<evidence type="ECO:0000256" key="1">
    <source>
        <dbReference type="ARBA" id="ARBA00022729"/>
    </source>
</evidence>
<dbReference type="InParanoid" id="A0A7M7HJI8"/>
<dbReference type="EnsemblMetazoa" id="XM_011683442">
    <property type="protein sequence ID" value="XP_011681744"/>
    <property type="gene ID" value="LOC100891708"/>
</dbReference>
<dbReference type="Proteomes" id="UP000007110">
    <property type="component" value="Unassembled WGS sequence"/>
</dbReference>
<evidence type="ECO:0000259" key="4">
    <source>
        <dbReference type="SMART" id="SM00560"/>
    </source>
</evidence>
<organism evidence="5 6">
    <name type="scientific">Strongylocentrotus purpuratus</name>
    <name type="common">Purple sea urchin</name>
    <dbReference type="NCBI Taxonomy" id="7668"/>
    <lineage>
        <taxon>Eukaryota</taxon>
        <taxon>Metazoa</taxon>
        <taxon>Echinodermata</taxon>
        <taxon>Eleutherozoa</taxon>
        <taxon>Echinozoa</taxon>
        <taxon>Echinoidea</taxon>
        <taxon>Euechinoidea</taxon>
        <taxon>Echinacea</taxon>
        <taxon>Camarodonta</taxon>
        <taxon>Echinidea</taxon>
        <taxon>Strongylocentrotidae</taxon>
        <taxon>Strongylocentrotus</taxon>
    </lineage>
</organism>
<dbReference type="SMART" id="SM00560">
    <property type="entry name" value="LamGL"/>
    <property type="match status" value="1"/>
</dbReference>
<dbReference type="InterPro" id="IPR006558">
    <property type="entry name" value="LamG-like"/>
</dbReference>
<reference evidence="5" key="2">
    <citation type="submission" date="2021-01" db="UniProtKB">
        <authorList>
            <consortium name="EnsemblMetazoa"/>
        </authorList>
    </citation>
    <scope>IDENTIFICATION</scope>
</reference>
<evidence type="ECO:0000313" key="6">
    <source>
        <dbReference type="Proteomes" id="UP000007110"/>
    </source>
</evidence>
<dbReference type="OrthoDB" id="10030431at2759"/>
<feature type="chain" id="PRO_5029648596" description="LamG-like jellyroll fold domain-containing protein" evidence="3">
    <location>
        <begin position="26"/>
        <end position="241"/>
    </location>
</feature>
<dbReference type="KEGG" id="spu:100891708"/>
<dbReference type="SUPFAM" id="SSF49899">
    <property type="entry name" value="Concanavalin A-like lectins/glucanases"/>
    <property type="match status" value="1"/>
</dbReference>
<protein>
    <recommendedName>
        <fullName evidence="4">LamG-like jellyroll fold domain-containing protein</fullName>
    </recommendedName>
</protein>
<dbReference type="RefSeq" id="XP_011681744.1">
    <property type="nucleotide sequence ID" value="XM_011683442.2"/>
</dbReference>
<dbReference type="AlphaFoldDB" id="A0A7M7HJI8"/>
<feature type="domain" description="LamG-like jellyroll fold" evidence="4">
    <location>
        <begin position="91"/>
        <end position="230"/>
    </location>
</feature>
<feature type="signal peptide" evidence="3">
    <location>
        <begin position="1"/>
        <end position="25"/>
    </location>
</feature>